<proteinExistence type="predicted"/>
<feature type="signal peptide" evidence="2">
    <location>
        <begin position="1"/>
        <end position="19"/>
    </location>
</feature>
<dbReference type="Proteomes" id="UP001621714">
    <property type="component" value="Unassembled WGS sequence"/>
</dbReference>
<evidence type="ECO:0000313" key="4">
    <source>
        <dbReference type="Proteomes" id="UP001621714"/>
    </source>
</evidence>
<protein>
    <submittedName>
        <fullName evidence="3">DUF6746 family protein</fullName>
    </submittedName>
</protein>
<gene>
    <name evidence="3" type="ORF">V6U78_02510</name>
</gene>
<accession>A0ABW8PVU0</accession>
<reference evidence="3 4" key="1">
    <citation type="submission" date="2024-02" db="EMBL/GenBank/DDBJ databases">
        <title>Marinospirillum sp. MEB 164 isolated from Lonar lake sediment.</title>
        <authorList>
            <person name="Joshi A."/>
            <person name="Thite S."/>
        </authorList>
    </citation>
    <scope>NUCLEOTIDE SEQUENCE [LARGE SCALE GENOMIC DNA]</scope>
    <source>
        <strain evidence="3 4">MEB164</strain>
    </source>
</reference>
<keyword evidence="2" id="KW-0732">Signal</keyword>
<evidence type="ECO:0000256" key="1">
    <source>
        <dbReference type="SAM" id="Coils"/>
    </source>
</evidence>
<keyword evidence="4" id="KW-1185">Reference proteome</keyword>
<dbReference type="InterPro" id="IPR046634">
    <property type="entry name" value="DUF6746"/>
</dbReference>
<dbReference type="EMBL" id="JBANFI010000001">
    <property type="protein sequence ID" value="MFK7159911.1"/>
    <property type="molecule type" value="Genomic_DNA"/>
</dbReference>
<feature type="coiled-coil region" evidence="1">
    <location>
        <begin position="33"/>
        <end position="95"/>
    </location>
</feature>
<name>A0ABW8PVU0_9GAMM</name>
<evidence type="ECO:0000256" key="2">
    <source>
        <dbReference type="SAM" id="SignalP"/>
    </source>
</evidence>
<feature type="chain" id="PRO_5046088680" evidence="2">
    <location>
        <begin position="20"/>
        <end position="120"/>
    </location>
</feature>
<sequence>MKYLIAACALFFVATAAQADRPDHFRGLPADTLQEAVQNFSEYNQRLAAILENRNLGRAQMAEVHQLTYTLENALEKIQAEVNALVDTLEELHVASEGTDARDMQRKGRVYLETATQIVR</sequence>
<evidence type="ECO:0000313" key="3">
    <source>
        <dbReference type="EMBL" id="MFK7159911.1"/>
    </source>
</evidence>
<comment type="caution">
    <text evidence="3">The sequence shown here is derived from an EMBL/GenBank/DDBJ whole genome shotgun (WGS) entry which is preliminary data.</text>
</comment>
<dbReference type="RefSeq" id="WP_405336861.1">
    <property type="nucleotide sequence ID" value="NZ_JBANFI010000001.1"/>
</dbReference>
<keyword evidence="1" id="KW-0175">Coiled coil</keyword>
<organism evidence="3 4">
    <name type="scientific">Marinospirillum alkalitolerans</name>
    <dbReference type="NCBI Taxonomy" id="3123374"/>
    <lineage>
        <taxon>Bacteria</taxon>
        <taxon>Pseudomonadati</taxon>
        <taxon>Pseudomonadota</taxon>
        <taxon>Gammaproteobacteria</taxon>
        <taxon>Oceanospirillales</taxon>
        <taxon>Oceanospirillaceae</taxon>
        <taxon>Marinospirillum</taxon>
    </lineage>
</organism>
<dbReference type="Pfam" id="PF20531">
    <property type="entry name" value="DUF6746"/>
    <property type="match status" value="1"/>
</dbReference>